<organism evidence="1">
    <name type="scientific">Rhizophagus irregularis (strain DAOM 181602 / DAOM 197198 / MUCL 43194)</name>
    <name type="common">Arbuscular mycorrhizal fungus</name>
    <name type="synonym">Glomus intraradices</name>
    <dbReference type="NCBI Taxonomy" id="747089"/>
    <lineage>
        <taxon>Eukaryota</taxon>
        <taxon>Fungi</taxon>
        <taxon>Fungi incertae sedis</taxon>
        <taxon>Mucoromycota</taxon>
        <taxon>Glomeromycotina</taxon>
        <taxon>Glomeromycetes</taxon>
        <taxon>Glomerales</taxon>
        <taxon>Glomeraceae</taxon>
        <taxon>Rhizophagus</taxon>
    </lineage>
</organism>
<dbReference type="EMBL" id="KI279823">
    <property type="protein sequence ID" value="ESA17800.1"/>
    <property type="molecule type" value="Genomic_DNA"/>
</dbReference>
<dbReference type="HOGENOM" id="CLU_2414410_0_0_1"/>
<accession>U9UBN2</accession>
<protein>
    <submittedName>
        <fullName evidence="1">Uncharacterized protein</fullName>
    </submittedName>
</protein>
<evidence type="ECO:0000313" key="1">
    <source>
        <dbReference type="EMBL" id="ESA17800.1"/>
    </source>
</evidence>
<dbReference type="AlphaFoldDB" id="U9UBN2"/>
<sequence length="92" mass="10985">MLFWTQIKKIFEQYQVTITLTNKTITLIPSPPLSDGRQIIIRDGDKYQFRKILKKNLIQFLYQHWIRQDNSNLITQCVRCSTNSTHIEDDPM</sequence>
<proteinExistence type="predicted"/>
<reference evidence="1" key="1">
    <citation type="submission" date="2013-07" db="EMBL/GenBank/DDBJ databases">
        <title>The genome of an arbuscular mycorrhizal fungus provides insights into the evolution of the oldest plant symbiosis.</title>
        <authorList>
            <consortium name="DOE Joint Genome Institute"/>
            <person name="Tisserant E."/>
            <person name="Malbreil M."/>
            <person name="Kuo A."/>
            <person name="Kohler A."/>
            <person name="Symeonidi A."/>
            <person name="Balestrini R."/>
            <person name="Charron P."/>
            <person name="Duensing N."/>
            <person name="Frei-dit-Frey N."/>
            <person name="Gianinazzi-Pearson V."/>
            <person name="Gilbert B."/>
            <person name="Handa Y."/>
            <person name="Hijri M."/>
            <person name="Kaul R."/>
            <person name="Kawaguchi M."/>
            <person name="Krajinski F."/>
            <person name="Lammers P."/>
            <person name="Lapierre D."/>
            <person name="Masclaux F.G."/>
            <person name="Murat C."/>
            <person name="Morin E."/>
            <person name="Ndikumana S."/>
            <person name="Pagni M."/>
            <person name="Petitpierre D."/>
            <person name="Requena N."/>
            <person name="Rosikiewicz P."/>
            <person name="Riley R."/>
            <person name="Saito K."/>
            <person name="San Clemente H."/>
            <person name="Shapiro H."/>
            <person name="van Tuinen D."/>
            <person name="Becard G."/>
            <person name="Bonfante P."/>
            <person name="Paszkowski U."/>
            <person name="Shachar-Hill Y."/>
            <person name="Young J.P."/>
            <person name="Sanders I.R."/>
            <person name="Henrissat B."/>
            <person name="Rensing S.A."/>
            <person name="Grigoriev I.V."/>
            <person name="Corradi N."/>
            <person name="Roux C."/>
            <person name="Martin F."/>
        </authorList>
    </citation>
    <scope>NUCLEOTIDE SEQUENCE</scope>
    <source>
        <strain evidence="1">DAOM 197198</strain>
    </source>
</reference>
<gene>
    <name evidence="1" type="ORF">GLOINDRAFT_21393</name>
</gene>
<name>U9UBN2_RHIID</name>